<sequence>MIEVFWDNVDWHVKNKNIELRQSYETARKKRAGINLRTVGDIARNLDIDDYAILFEVNEYDN</sequence>
<dbReference type="AlphaFoldDB" id="A0A1V4T223"/>
<evidence type="ECO:0000313" key="1">
    <source>
        <dbReference type="EMBL" id="OPX53990.1"/>
    </source>
</evidence>
<comment type="caution">
    <text evidence="1">The sequence shown here is derived from an EMBL/GenBank/DDBJ whole genome shotgun (WGS) entry which is preliminary data.</text>
</comment>
<name>A0A1V4T223_9GAMM</name>
<evidence type="ECO:0008006" key="3">
    <source>
        <dbReference type="Google" id="ProtNLM"/>
    </source>
</evidence>
<dbReference type="EMBL" id="MTSM01000144">
    <property type="protein sequence ID" value="OPX53990.1"/>
    <property type="molecule type" value="Genomic_DNA"/>
</dbReference>
<keyword evidence="2" id="KW-1185">Reference proteome</keyword>
<organism evidence="1 2">
    <name type="scientific">Oceanospirillum multiglobuliferum</name>
    <dbReference type="NCBI Taxonomy" id="64969"/>
    <lineage>
        <taxon>Bacteria</taxon>
        <taxon>Pseudomonadati</taxon>
        <taxon>Pseudomonadota</taxon>
        <taxon>Gammaproteobacteria</taxon>
        <taxon>Oceanospirillales</taxon>
        <taxon>Oceanospirillaceae</taxon>
        <taxon>Oceanospirillum</taxon>
    </lineage>
</organism>
<reference evidence="1 2" key="1">
    <citation type="submission" date="2017-01" db="EMBL/GenBank/DDBJ databases">
        <title>Genome Sequencing of a Marine Spirillum, Oceanospirillum multiglobuliferum ATCC 33336, from Japan.</title>
        <authorList>
            <person name="Carney J.G."/>
            <person name="Trachtenberg A.M."/>
            <person name="Rheaume B.A."/>
            <person name="Linnane J.D."/>
            <person name="Pitts N.L."/>
            <person name="Mykles D.L."/>
            <person name="Maclea K.S."/>
        </authorList>
    </citation>
    <scope>NUCLEOTIDE SEQUENCE [LARGE SCALE GENOMIC DNA]</scope>
    <source>
        <strain evidence="1 2">ATCC 33336</strain>
    </source>
</reference>
<accession>A0A1V4T223</accession>
<gene>
    <name evidence="1" type="ORF">BTE48_16585</name>
</gene>
<proteinExistence type="predicted"/>
<evidence type="ECO:0000313" key="2">
    <source>
        <dbReference type="Proteomes" id="UP000191418"/>
    </source>
</evidence>
<protein>
    <recommendedName>
        <fullName evidence="3">XRE family transcriptional regulator</fullName>
    </recommendedName>
</protein>
<dbReference type="Proteomes" id="UP000191418">
    <property type="component" value="Unassembled WGS sequence"/>
</dbReference>